<sequence>METNVVNSKNIMLKNGLYLGLASTALSVAIYATGKTYETGLIFGVITFIISLSIYIYTIRLGIKQFKTENSNLLTIAQALKIGVGIALVGGIIIAIYTYIFTTIIEPEYYEKMTQIQLDKLQEMFPNTDVEEAKRQQGEPSQYITILGSVGGSLFLGLIISLIAGAVMQKKEQTY</sequence>
<dbReference type="OrthoDB" id="1122768at2"/>
<feature type="transmembrane region" description="Helical" evidence="1">
    <location>
        <begin position="16"/>
        <end position="34"/>
    </location>
</feature>
<keyword evidence="1" id="KW-0472">Membrane</keyword>
<proteinExistence type="predicted"/>
<feature type="transmembrane region" description="Helical" evidence="1">
    <location>
        <begin position="79"/>
        <end position="100"/>
    </location>
</feature>
<dbReference type="EMBL" id="CDOG01000034">
    <property type="protein sequence ID" value="CEN39975.1"/>
    <property type="molecule type" value="Genomic_DNA"/>
</dbReference>
<feature type="transmembrane region" description="Helical" evidence="1">
    <location>
        <begin position="143"/>
        <end position="167"/>
    </location>
</feature>
<keyword evidence="1" id="KW-0812">Transmembrane</keyword>
<protein>
    <recommendedName>
        <fullName evidence="4">DUF4199 domain-containing protein</fullName>
    </recommendedName>
</protein>
<dbReference type="Proteomes" id="UP000038083">
    <property type="component" value="Unassembled WGS sequence"/>
</dbReference>
<accession>A0A0B7HL23</accession>
<dbReference type="InterPro" id="IPR025250">
    <property type="entry name" value="DUF4199"/>
</dbReference>
<reference evidence="2 3" key="1">
    <citation type="submission" date="2015-01" db="EMBL/GenBank/DDBJ databases">
        <authorList>
            <person name="Xiang T."/>
            <person name="Song Y."/>
            <person name="Huang L."/>
            <person name="Wang B."/>
            <person name="Wu P."/>
        </authorList>
    </citation>
    <scope>NUCLEOTIDE SEQUENCE [LARGE SCALE GENOMIC DNA]</scope>
    <source>
        <strain evidence="2 3">Ccy74</strain>
    </source>
</reference>
<evidence type="ECO:0008006" key="4">
    <source>
        <dbReference type="Google" id="ProtNLM"/>
    </source>
</evidence>
<dbReference type="AlphaFoldDB" id="A0A0B7HL23"/>
<organism evidence="2 3">
    <name type="scientific">Capnocytophaga cynodegmi</name>
    <dbReference type="NCBI Taxonomy" id="28189"/>
    <lineage>
        <taxon>Bacteria</taxon>
        <taxon>Pseudomonadati</taxon>
        <taxon>Bacteroidota</taxon>
        <taxon>Flavobacteriia</taxon>
        <taxon>Flavobacteriales</taxon>
        <taxon>Flavobacteriaceae</taxon>
        <taxon>Capnocytophaga</taxon>
    </lineage>
</organism>
<dbReference type="Pfam" id="PF13858">
    <property type="entry name" value="DUF4199"/>
    <property type="match status" value="1"/>
</dbReference>
<feature type="transmembrane region" description="Helical" evidence="1">
    <location>
        <begin position="40"/>
        <end position="58"/>
    </location>
</feature>
<name>A0A0B7HL23_9FLAO</name>
<evidence type="ECO:0000256" key="1">
    <source>
        <dbReference type="SAM" id="Phobius"/>
    </source>
</evidence>
<keyword evidence="1" id="KW-1133">Transmembrane helix</keyword>
<evidence type="ECO:0000313" key="2">
    <source>
        <dbReference type="EMBL" id="CEN39975.1"/>
    </source>
</evidence>
<gene>
    <name evidence="2" type="ORF">CCYN74_40119</name>
</gene>
<evidence type="ECO:0000313" key="3">
    <source>
        <dbReference type="Proteomes" id="UP000038083"/>
    </source>
</evidence>
<dbReference type="RefSeq" id="WP_052457414.1">
    <property type="nucleotide sequence ID" value="NZ_CDOG01000034.1"/>
</dbReference>